<evidence type="ECO:0000313" key="3">
    <source>
        <dbReference type="Proteomes" id="UP001066276"/>
    </source>
</evidence>
<feature type="transmembrane region" description="Helical" evidence="1">
    <location>
        <begin position="82"/>
        <end position="103"/>
    </location>
</feature>
<gene>
    <name evidence="2" type="ORF">NDU88_002495</name>
</gene>
<reference evidence="2" key="1">
    <citation type="journal article" date="2022" name="bioRxiv">
        <title>Sequencing and chromosome-scale assembly of the giantPleurodeles waltlgenome.</title>
        <authorList>
            <person name="Brown T."/>
            <person name="Elewa A."/>
            <person name="Iarovenko S."/>
            <person name="Subramanian E."/>
            <person name="Araus A.J."/>
            <person name="Petzold A."/>
            <person name="Susuki M."/>
            <person name="Suzuki K.-i.T."/>
            <person name="Hayashi T."/>
            <person name="Toyoda A."/>
            <person name="Oliveira C."/>
            <person name="Osipova E."/>
            <person name="Leigh N.D."/>
            <person name="Simon A."/>
            <person name="Yun M.H."/>
        </authorList>
    </citation>
    <scope>NUCLEOTIDE SEQUENCE</scope>
    <source>
        <strain evidence="2">20211129_DDA</strain>
        <tissue evidence="2">Liver</tissue>
    </source>
</reference>
<proteinExistence type="predicted"/>
<keyword evidence="1" id="KW-0472">Membrane</keyword>
<dbReference type="Proteomes" id="UP001066276">
    <property type="component" value="Chromosome 12"/>
</dbReference>
<protein>
    <submittedName>
        <fullName evidence="2">Uncharacterized protein</fullName>
    </submittedName>
</protein>
<keyword evidence="1" id="KW-0812">Transmembrane</keyword>
<evidence type="ECO:0000256" key="1">
    <source>
        <dbReference type="SAM" id="Phobius"/>
    </source>
</evidence>
<organism evidence="2 3">
    <name type="scientific">Pleurodeles waltl</name>
    <name type="common">Iberian ribbed newt</name>
    <dbReference type="NCBI Taxonomy" id="8319"/>
    <lineage>
        <taxon>Eukaryota</taxon>
        <taxon>Metazoa</taxon>
        <taxon>Chordata</taxon>
        <taxon>Craniata</taxon>
        <taxon>Vertebrata</taxon>
        <taxon>Euteleostomi</taxon>
        <taxon>Amphibia</taxon>
        <taxon>Batrachia</taxon>
        <taxon>Caudata</taxon>
        <taxon>Salamandroidea</taxon>
        <taxon>Salamandridae</taxon>
        <taxon>Pleurodelinae</taxon>
        <taxon>Pleurodeles</taxon>
    </lineage>
</organism>
<keyword evidence="3" id="KW-1185">Reference proteome</keyword>
<feature type="transmembrane region" description="Helical" evidence="1">
    <location>
        <begin position="51"/>
        <end position="70"/>
    </location>
</feature>
<sequence>MVYKRQNCIKDDKFKANIDDAKSRFLNRSYDPRILNVAERRILMPSRKRKALIRGRFARILISLYVNAMGPKKVVSLLLERGIYLFPAPLKTSLFWDGLWIFLRYANKPKGRKTRKKNGKRKAHKER</sequence>
<evidence type="ECO:0000313" key="2">
    <source>
        <dbReference type="EMBL" id="KAJ1082327.1"/>
    </source>
</evidence>
<comment type="caution">
    <text evidence="2">The sequence shown here is derived from an EMBL/GenBank/DDBJ whole genome shotgun (WGS) entry which is preliminary data.</text>
</comment>
<dbReference type="AlphaFoldDB" id="A0AAV7KUC8"/>
<accession>A0AAV7KUC8</accession>
<name>A0AAV7KUC8_PLEWA</name>
<dbReference type="EMBL" id="JANPWB010000016">
    <property type="protein sequence ID" value="KAJ1082327.1"/>
    <property type="molecule type" value="Genomic_DNA"/>
</dbReference>
<keyword evidence="1" id="KW-1133">Transmembrane helix</keyword>